<evidence type="ECO:0000256" key="1">
    <source>
        <dbReference type="SAM" id="MobiDB-lite"/>
    </source>
</evidence>
<dbReference type="KEGG" id="cte:CT0504"/>
<organism evidence="3 4">
    <name type="scientific">Chlorobaculum tepidum (strain ATCC 49652 / DSM 12025 / NBRC 103806 / TLS)</name>
    <name type="common">Chlorobium tepidum</name>
    <dbReference type="NCBI Taxonomy" id="194439"/>
    <lineage>
        <taxon>Bacteria</taxon>
        <taxon>Pseudomonadati</taxon>
        <taxon>Chlorobiota</taxon>
        <taxon>Chlorobiia</taxon>
        <taxon>Chlorobiales</taxon>
        <taxon>Chlorobiaceae</taxon>
        <taxon>Chlorobaculum</taxon>
    </lineage>
</organism>
<dbReference type="Proteomes" id="UP000001007">
    <property type="component" value="Chromosome"/>
</dbReference>
<feature type="region of interest" description="Disordered" evidence="1">
    <location>
        <begin position="190"/>
        <end position="226"/>
    </location>
</feature>
<keyword evidence="2" id="KW-0812">Transmembrane</keyword>
<dbReference type="HOGENOM" id="CLU_1222982_0_0_10"/>
<feature type="transmembrane region" description="Helical" evidence="2">
    <location>
        <begin position="37"/>
        <end position="56"/>
    </location>
</feature>
<feature type="transmembrane region" description="Helical" evidence="2">
    <location>
        <begin position="68"/>
        <end position="88"/>
    </location>
</feature>
<protein>
    <submittedName>
        <fullName evidence="3">Uncharacterized protein</fullName>
    </submittedName>
</protein>
<dbReference type="AlphaFoldDB" id="Q8KF28"/>
<accession>Q8KF28</accession>
<feature type="compositionally biased region" description="Basic residues" evidence="1">
    <location>
        <begin position="190"/>
        <end position="200"/>
    </location>
</feature>
<evidence type="ECO:0000313" key="3">
    <source>
        <dbReference type="EMBL" id="AAM71746.1"/>
    </source>
</evidence>
<evidence type="ECO:0000256" key="2">
    <source>
        <dbReference type="SAM" id="Phobius"/>
    </source>
</evidence>
<dbReference type="EnsemblBacteria" id="AAM71746">
    <property type="protein sequence ID" value="AAM71746"/>
    <property type="gene ID" value="CT0504"/>
</dbReference>
<gene>
    <name evidence="3" type="ordered locus">CT0504</name>
</gene>
<keyword evidence="4" id="KW-1185">Reference proteome</keyword>
<dbReference type="EMBL" id="AE006470">
    <property type="protein sequence ID" value="AAM71746.1"/>
    <property type="molecule type" value="Genomic_DNA"/>
</dbReference>
<dbReference type="eggNOG" id="ENOG502ZT19">
    <property type="taxonomic scope" value="Bacteria"/>
</dbReference>
<feature type="compositionally biased region" description="Low complexity" evidence="1">
    <location>
        <begin position="207"/>
        <end position="226"/>
    </location>
</feature>
<keyword evidence="2" id="KW-0472">Membrane</keyword>
<sequence>MATAIYVFFDNDYITDRAGIQKLFEQRPLVEVIVQSIPYVWLFALFLFIVAAFYGFRHTRKGYRYPMFRVIGGSLLVSFLLCGLLNVFDIGKYVHRYLIDNVEGYGSLVYTNDVLWAQQEKGLLGGKVVRYTPGDSTLVIRDYRHHFWTVDLSRARARPGTKIVTGKYLKITGLKTGQSTFKALTIRPWVKKSHHRHPKAPKPTPVKKSSASGKPASPLSPAQQLK</sequence>
<evidence type="ECO:0000313" key="4">
    <source>
        <dbReference type="Proteomes" id="UP000001007"/>
    </source>
</evidence>
<name>Q8KF28_CHLTE</name>
<reference evidence="3 4" key="1">
    <citation type="journal article" date="2002" name="Proc. Natl. Acad. Sci. U.S.A.">
        <title>The complete genome sequence of Chlorobium tepidum TLS, a photosynthetic, anaerobic, green-sulfur bacterium.</title>
        <authorList>
            <person name="Eisen J.A."/>
            <person name="Nelson K.E."/>
            <person name="Paulsen I.T."/>
            <person name="Heidelberg J.F."/>
            <person name="Wu M."/>
            <person name="Dodson R.J."/>
            <person name="Deboy R."/>
            <person name="Gwinn M.L."/>
            <person name="Nelson W.C."/>
            <person name="Haft D.H."/>
            <person name="Hickey E.K."/>
            <person name="Peterson J.D."/>
            <person name="Durkin A.S."/>
            <person name="Kolonay J.L."/>
            <person name="Yang F."/>
            <person name="Holt I."/>
            <person name="Umayam L.A."/>
            <person name="Mason T."/>
            <person name="Brenner M."/>
            <person name="Shea T.P."/>
            <person name="Parksey D."/>
            <person name="Nierman W.C."/>
            <person name="Feldblyum T.V."/>
            <person name="Hansen C.L."/>
            <person name="Craven M.B."/>
            <person name="Radune D."/>
            <person name="Vamathevan J."/>
            <person name="Khouri H."/>
            <person name="White O."/>
            <person name="Gruber T.M."/>
            <person name="Ketchum K.A."/>
            <person name="Venter J.C."/>
            <person name="Tettelin H."/>
            <person name="Bryant D.A."/>
            <person name="Fraser C.M."/>
        </authorList>
    </citation>
    <scope>NUCLEOTIDE SEQUENCE [LARGE SCALE GENOMIC DNA]</scope>
    <source>
        <strain evidence="4">ATCC 49652 / DSM 12025 / NBRC 103806 / TLS</strain>
    </source>
</reference>
<keyword evidence="2" id="KW-1133">Transmembrane helix</keyword>
<proteinExistence type="predicted"/>